<evidence type="ECO:0000313" key="3">
    <source>
        <dbReference type="EMBL" id="GAO43431.1"/>
    </source>
</evidence>
<dbReference type="RefSeq" id="WP_083990249.1">
    <property type="nucleotide sequence ID" value="NZ_BBWV01000002.1"/>
</dbReference>
<evidence type="ECO:0000259" key="2">
    <source>
        <dbReference type="Pfam" id="PF10988"/>
    </source>
</evidence>
<dbReference type="EMBL" id="BBWV01000002">
    <property type="protein sequence ID" value="GAO43431.1"/>
    <property type="molecule type" value="Genomic_DNA"/>
</dbReference>
<dbReference type="Gene3D" id="2.160.20.120">
    <property type="match status" value="1"/>
</dbReference>
<dbReference type="Pfam" id="PF10988">
    <property type="entry name" value="DUF2807"/>
    <property type="match status" value="1"/>
</dbReference>
<dbReference type="STRING" id="1220578.FPE01S_02_05360"/>
<comment type="caution">
    <text evidence="3">The sequence shown here is derived from an EMBL/GenBank/DDBJ whole genome shotgun (WGS) entry which is preliminary data.</text>
</comment>
<dbReference type="PANTHER" id="PTHR39200">
    <property type="entry name" value="HYPOTHETICAL EXPORTED PROTEIN"/>
    <property type="match status" value="1"/>
</dbReference>
<feature type="chain" id="PRO_5002430147" description="Putative auto-transporter adhesin head GIN domain-containing protein" evidence="1">
    <location>
        <begin position="20"/>
        <end position="236"/>
    </location>
</feature>
<dbReference type="PANTHER" id="PTHR39200:SF1">
    <property type="entry name" value="AUTO-TRANSPORTER ADHESIN HEAD GIN DOMAIN-CONTAINING PROTEIN-RELATED"/>
    <property type="match status" value="1"/>
</dbReference>
<dbReference type="OrthoDB" id="1150922at2"/>
<evidence type="ECO:0000313" key="4">
    <source>
        <dbReference type="Proteomes" id="UP000033121"/>
    </source>
</evidence>
<feature type="domain" description="Putative auto-transporter adhesin head GIN" evidence="2">
    <location>
        <begin position="37"/>
        <end position="220"/>
    </location>
</feature>
<gene>
    <name evidence="3" type="ORF">FPE01S_02_05360</name>
</gene>
<dbReference type="Proteomes" id="UP000033121">
    <property type="component" value="Unassembled WGS sequence"/>
</dbReference>
<name>A0A0E9N1B8_9BACT</name>
<proteinExistence type="predicted"/>
<sequence>MKQSIIYLLAMLVSLNACKKVNGDGPVITEQRQPGSFTAVHYAIPGTLTFETGNEPRLEIRAQQNILDVIETFVSGDELRIRLREHTVIRSYEPIEVHVYGSTLNGLHLSGSGSAQVASPVNTQRLWLESSGSGSISVMSLSANELETRISGSGSIRIQNGQVQTEKIKISGSGQTDLRAVTAKSAYTETSGSGDIWLWADEYLESEISGSGNVWYKGTPQIKLKVSGSGRVTPMQ</sequence>
<accession>A0A0E9N1B8</accession>
<protein>
    <recommendedName>
        <fullName evidence="2">Putative auto-transporter adhesin head GIN domain-containing protein</fullName>
    </recommendedName>
</protein>
<dbReference type="InterPro" id="IPR021255">
    <property type="entry name" value="DUF2807"/>
</dbReference>
<dbReference type="AlphaFoldDB" id="A0A0E9N1B8"/>
<keyword evidence="4" id="KW-1185">Reference proteome</keyword>
<reference evidence="3 4" key="1">
    <citation type="submission" date="2015-04" db="EMBL/GenBank/DDBJ databases">
        <title>Whole genome shotgun sequence of Flavihumibacter petaseus NBRC 106054.</title>
        <authorList>
            <person name="Miyazawa S."/>
            <person name="Hosoyama A."/>
            <person name="Hashimoto M."/>
            <person name="Noguchi M."/>
            <person name="Tsuchikane K."/>
            <person name="Ohji S."/>
            <person name="Yamazoe A."/>
            <person name="Ichikawa N."/>
            <person name="Kimura A."/>
            <person name="Fujita N."/>
        </authorList>
    </citation>
    <scope>NUCLEOTIDE SEQUENCE [LARGE SCALE GENOMIC DNA]</scope>
    <source>
        <strain evidence="3 4">NBRC 106054</strain>
    </source>
</reference>
<evidence type="ECO:0000256" key="1">
    <source>
        <dbReference type="SAM" id="SignalP"/>
    </source>
</evidence>
<keyword evidence="1" id="KW-0732">Signal</keyword>
<feature type="signal peptide" evidence="1">
    <location>
        <begin position="1"/>
        <end position="19"/>
    </location>
</feature>
<organism evidence="3 4">
    <name type="scientific">Flavihumibacter petaseus NBRC 106054</name>
    <dbReference type="NCBI Taxonomy" id="1220578"/>
    <lineage>
        <taxon>Bacteria</taxon>
        <taxon>Pseudomonadati</taxon>
        <taxon>Bacteroidota</taxon>
        <taxon>Chitinophagia</taxon>
        <taxon>Chitinophagales</taxon>
        <taxon>Chitinophagaceae</taxon>
        <taxon>Flavihumibacter</taxon>
    </lineage>
</organism>